<evidence type="ECO:0000259" key="2">
    <source>
        <dbReference type="Pfam" id="PF08646"/>
    </source>
</evidence>
<dbReference type="EMBL" id="JAVIJP010000078">
    <property type="protein sequence ID" value="KAL3618786.1"/>
    <property type="molecule type" value="Genomic_DNA"/>
</dbReference>
<reference evidence="4" key="1">
    <citation type="journal article" date="2024" name="IScience">
        <title>Strigolactones Initiate the Formation of Haustorium-like Structures in Castilleja.</title>
        <authorList>
            <person name="Buerger M."/>
            <person name="Peterson D."/>
            <person name="Chory J."/>
        </authorList>
    </citation>
    <scope>NUCLEOTIDE SEQUENCE [LARGE SCALE GENOMIC DNA]</scope>
</reference>
<gene>
    <name evidence="3" type="ORF">CASFOL_037448</name>
</gene>
<comment type="caution">
    <text evidence="3">The sequence shown here is derived from an EMBL/GenBank/DDBJ whole genome shotgun (WGS) entry which is preliminary data.</text>
</comment>
<evidence type="ECO:0000256" key="1">
    <source>
        <dbReference type="SAM" id="MobiDB-lite"/>
    </source>
</evidence>
<feature type="domain" description="Replication factor A C-terminal" evidence="2">
    <location>
        <begin position="42"/>
        <end position="155"/>
    </location>
</feature>
<protein>
    <recommendedName>
        <fullName evidence="2">Replication factor A C-terminal domain-containing protein</fullName>
    </recommendedName>
</protein>
<dbReference type="InterPro" id="IPR013955">
    <property type="entry name" value="Rep_factor-A_C"/>
</dbReference>
<organism evidence="3 4">
    <name type="scientific">Castilleja foliolosa</name>
    <dbReference type="NCBI Taxonomy" id="1961234"/>
    <lineage>
        <taxon>Eukaryota</taxon>
        <taxon>Viridiplantae</taxon>
        <taxon>Streptophyta</taxon>
        <taxon>Embryophyta</taxon>
        <taxon>Tracheophyta</taxon>
        <taxon>Spermatophyta</taxon>
        <taxon>Magnoliopsida</taxon>
        <taxon>eudicotyledons</taxon>
        <taxon>Gunneridae</taxon>
        <taxon>Pentapetalae</taxon>
        <taxon>asterids</taxon>
        <taxon>lamiids</taxon>
        <taxon>Lamiales</taxon>
        <taxon>Orobanchaceae</taxon>
        <taxon>Pedicularideae</taxon>
        <taxon>Castillejinae</taxon>
        <taxon>Castilleja</taxon>
    </lineage>
</organism>
<dbReference type="InterPro" id="IPR012340">
    <property type="entry name" value="NA-bd_OB-fold"/>
</dbReference>
<accession>A0ABD3BMR4</accession>
<dbReference type="AlphaFoldDB" id="A0ABD3BMR4"/>
<dbReference type="Gene3D" id="2.40.50.140">
    <property type="entry name" value="Nucleic acid-binding proteins"/>
    <property type="match status" value="1"/>
</dbReference>
<evidence type="ECO:0000313" key="4">
    <source>
        <dbReference type="Proteomes" id="UP001632038"/>
    </source>
</evidence>
<keyword evidence="4" id="KW-1185">Reference proteome</keyword>
<dbReference type="SUPFAM" id="SSF50249">
    <property type="entry name" value="Nucleic acid-binding proteins"/>
    <property type="match status" value="1"/>
</dbReference>
<dbReference type="Proteomes" id="UP001632038">
    <property type="component" value="Unassembled WGS sequence"/>
</dbReference>
<dbReference type="Pfam" id="PF08646">
    <property type="entry name" value="Rep_fac-A_C"/>
    <property type="match status" value="1"/>
</dbReference>
<proteinExistence type="predicted"/>
<evidence type="ECO:0000313" key="3">
    <source>
        <dbReference type="EMBL" id="KAL3618786.1"/>
    </source>
</evidence>
<name>A0ABD3BMR4_9LAMI</name>
<feature type="region of interest" description="Disordered" evidence="1">
    <location>
        <begin position="241"/>
        <end position="262"/>
    </location>
</feature>
<sequence length="280" mass="32259">MEKPHIWTEEDQQFFELFSQRQAKVDSLYYLKRMKEVSNCWVEACIVGIKTLSEYWYLACKKCTKKTYVQGSFKRCWHCREQIRTDTYRYKIEVTAVADNTTMTLLLWNRECEALVGFSAGVVNDLDANSGFGHLIVQCGLINRKFLFEVRGKANKDTNILDSYVISKVVLDPETIHMYRRLRQDRIPDQESTAGLHFDMKAKNFDNGRAQNVDDAEQEVDKEISNDLKSSWIGLGDDASYTSDDDDSIPCGSEDLTNGSMQSDAHLSRPKIVLDILRIY</sequence>